<dbReference type="OrthoDB" id="988822at2759"/>
<comment type="caution">
    <text evidence="1">The sequence shown here is derived from an EMBL/GenBank/DDBJ whole genome shotgun (WGS) entry which is preliminary data.</text>
</comment>
<protein>
    <submittedName>
        <fullName evidence="1">Uncharacterized protein</fullName>
    </submittedName>
</protein>
<dbReference type="AlphaFoldDB" id="A0A7J9KWN3"/>
<name>A0A7J9KWN3_GOSSC</name>
<sequence>DCRRWNIDRVRALFRQDLGDKIRKLPIGGESQCNRAEWFHNPHDSFTSKLDYSWLLLKYMGFGPHRCGVEDETPVHTLKDCLTSRAILSFGGLDNSTISKDYKARTLSHEFRICNFINDPLFSTNPAVKKWEKPPKGFVKINFDVLVCNNKVGYGVIVREEDGFVL</sequence>
<organism evidence="1 2">
    <name type="scientific">Gossypium schwendimanii</name>
    <name type="common">Cotton</name>
    <dbReference type="NCBI Taxonomy" id="34291"/>
    <lineage>
        <taxon>Eukaryota</taxon>
        <taxon>Viridiplantae</taxon>
        <taxon>Streptophyta</taxon>
        <taxon>Embryophyta</taxon>
        <taxon>Tracheophyta</taxon>
        <taxon>Spermatophyta</taxon>
        <taxon>Magnoliopsida</taxon>
        <taxon>eudicotyledons</taxon>
        <taxon>Gunneridae</taxon>
        <taxon>Pentapetalae</taxon>
        <taxon>rosids</taxon>
        <taxon>malvids</taxon>
        <taxon>Malvales</taxon>
        <taxon>Malvaceae</taxon>
        <taxon>Malvoideae</taxon>
        <taxon>Gossypium</taxon>
    </lineage>
</organism>
<dbReference type="Proteomes" id="UP000593576">
    <property type="component" value="Unassembled WGS sequence"/>
</dbReference>
<dbReference type="EMBL" id="JABFAF010000003">
    <property type="protein sequence ID" value="MBA0850912.1"/>
    <property type="molecule type" value="Genomic_DNA"/>
</dbReference>
<gene>
    <name evidence="1" type="ORF">Goshw_009423</name>
</gene>
<keyword evidence="2" id="KW-1185">Reference proteome</keyword>
<evidence type="ECO:0000313" key="2">
    <source>
        <dbReference type="Proteomes" id="UP000593576"/>
    </source>
</evidence>
<evidence type="ECO:0000313" key="1">
    <source>
        <dbReference type="EMBL" id="MBA0850912.1"/>
    </source>
</evidence>
<feature type="non-terminal residue" evidence="1">
    <location>
        <position position="1"/>
    </location>
</feature>
<accession>A0A7J9KWN3</accession>
<reference evidence="1 2" key="1">
    <citation type="journal article" date="2019" name="Genome Biol. Evol.">
        <title>Insights into the evolution of the New World diploid cottons (Gossypium, subgenus Houzingenia) based on genome sequencing.</title>
        <authorList>
            <person name="Grover C.E."/>
            <person name="Arick M.A. 2nd"/>
            <person name="Thrash A."/>
            <person name="Conover J.L."/>
            <person name="Sanders W.S."/>
            <person name="Peterson D.G."/>
            <person name="Frelichowski J.E."/>
            <person name="Scheffler J.A."/>
            <person name="Scheffler B.E."/>
            <person name="Wendel J.F."/>
        </authorList>
    </citation>
    <scope>NUCLEOTIDE SEQUENCE [LARGE SCALE GENOMIC DNA]</scope>
    <source>
        <strain evidence="1">1</strain>
        <tissue evidence="1">Leaf</tissue>
    </source>
</reference>
<proteinExistence type="predicted"/>